<proteinExistence type="predicted"/>
<gene>
    <name evidence="1" type="ORF">CONCODRAFT_2100</name>
</gene>
<sequence length="562" mass="65516">MFQSLIKSTFKYQSPTSLNQSEPIHIQLQKCWDRISTCYDINHIENIELTKVYQNLCLLAQIIQLNGKKEGTISEFINNERCLSILIGYGRSDTPKGILLHIVDFLITTLPYIPNLPLNDPNLSPALHSILLLLHNRIVEYFKDPSLLLNQNQQLNQLHQYMTKYNNLLQRHYTLMSQFKDQNKLIRWLGLAENTTVKMPIVYLPFEILINQLPPTQPHDPSLIHNFQKLEKLNLVGLKQLILLNYDSEVEKIVDSIVDKTIDNYLKLITNISTSKVGGKLDSFKLKHETRKLELMEGNYFKWLEYLFKWWHQLVSLTYKLKRFELMKSVINKFEANFLKSVLIPSLFTSEELTSHRLPYLIHLIQTTHHSEVYKVWSRVLLGRFEPIKTPFLHHLTSLITPNNQTNTPSSLNLHYFNLIITLVNNGQLGHFFQIQITPRYGIIDNSPLNTPPLQPICQSILDGINQLEPGEIPNHDEHFMNLLLNSNTIDDHSHHLDLIHLNEETNLVDEDSVVPLPLIPLLLTWLNELFEFHPMENNYLDMVWRAIMANFHQICSLAIIL</sequence>
<evidence type="ECO:0000313" key="1">
    <source>
        <dbReference type="EMBL" id="KXN74778.1"/>
    </source>
</evidence>
<protein>
    <submittedName>
        <fullName evidence="1">Uncharacterized protein</fullName>
    </submittedName>
</protein>
<name>A0A137PIE2_CONC2</name>
<organism evidence="1 2">
    <name type="scientific">Conidiobolus coronatus (strain ATCC 28846 / CBS 209.66 / NRRL 28638)</name>
    <name type="common">Delacroixia coronata</name>
    <dbReference type="NCBI Taxonomy" id="796925"/>
    <lineage>
        <taxon>Eukaryota</taxon>
        <taxon>Fungi</taxon>
        <taxon>Fungi incertae sedis</taxon>
        <taxon>Zoopagomycota</taxon>
        <taxon>Entomophthoromycotina</taxon>
        <taxon>Entomophthoromycetes</taxon>
        <taxon>Entomophthorales</taxon>
        <taxon>Ancylistaceae</taxon>
        <taxon>Conidiobolus</taxon>
    </lineage>
</organism>
<reference evidence="1 2" key="1">
    <citation type="journal article" date="2015" name="Genome Biol. Evol.">
        <title>Phylogenomic analyses indicate that early fungi evolved digesting cell walls of algal ancestors of land plants.</title>
        <authorList>
            <person name="Chang Y."/>
            <person name="Wang S."/>
            <person name="Sekimoto S."/>
            <person name="Aerts A.L."/>
            <person name="Choi C."/>
            <person name="Clum A."/>
            <person name="LaButti K.M."/>
            <person name="Lindquist E.A."/>
            <person name="Yee Ngan C."/>
            <person name="Ohm R.A."/>
            <person name="Salamov A.A."/>
            <person name="Grigoriev I.V."/>
            <person name="Spatafora J.W."/>
            <person name="Berbee M.L."/>
        </authorList>
    </citation>
    <scope>NUCLEOTIDE SEQUENCE [LARGE SCALE GENOMIC DNA]</scope>
    <source>
        <strain evidence="1 2">NRRL 28638</strain>
    </source>
</reference>
<dbReference type="Proteomes" id="UP000070444">
    <property type="component" value="Unassembled WGS sequence"/>
</dbReference>
<accession>A0A137PIE2</accession>
<evidence type="ECO:0000313" key="2">
    <source>
        <dbReference type="Proteomes" id="UP000070444"/>
    </source>
</evidence>
<dbReference type="EMBL" id="KQ964420">
    <property type="protein sequence ID" value="KXN74778.1"/>
    <property type="molecule type" value="Genomic_DNA"/>
</dbReference>
<keyword evidence="2" id="KW-1185">Reference proteome</keyword>
<dbReference type="AlphaFoldDB" id="A0A137PIE2"/>